<dbReference type="OrthoDB" id="3687641at2759"/>
<dbReference type="GO" id="GO:0043386">
    <property type="term" value="P:mycotoxin biosynthetic process"/>
    <property type="evidence" value="ECO:0007669"/>
    <property type="project" value="InterPro"/>
</dbReference>
<dbReference type="PANTHER" id="PTHR33365">
    <property type="entry name" value="YALI0B05434P"/>
    <property type="match status" value="1"/>
</dbReference>
<evidence type="ECO:0000313" key="6">
    <source>
        <dbReference type="Proteomes" id="UP000184267"/>
    </source>
</evidence>
<comment type="pathway">
    <text evidence="1">Mycotoxin biosynthesis.</text>
</comment>
<comment type="caution">
    <text evidence="5">The sequence shown here is derived from an EMBL/GenBank/DDBJ whole genome shotgun (WGS) entry which is preliminary data.</text>
</comment>
<dbReference type="InterPro" id="IPR021765">
    <property type="entry name" value="UstYa-like"/>
</dbReference>
<reference evidence="5 6" key="1">
    <citation type="submission" date="2016-10" db="EMBL/GenBank/DDBJ databases">
        <title>Genome sequence of the basidiomycete white-rot fungus Trametes pubescens.</title>
        <authorList>
            <person name="Makela M.R."/>
            <person name="Granchi Z."/>
            <person name="Peng M."/>
            <person name="De Vries R.P."/>
            <person name="Grigoriev I."/>
            <person name="Riley R."/>
            <person name="Hilden K."/>
        </authorList>
    </citation>
    <scope>NUCLEOTIDE SEQUENCE [LARGE SCALE GENOMIC DNA]</scope>
    <source>
        <strain evidence="5 6">FBCC735</strain>
    </source>
</reference>
<dbReference type="PANTHER" id="PTHR33365:SF11">
    <property type="entry name" value="TAT PATHWAY SIGNAL SEQUENCE"/>
    <property type="match status" value="1"/>
</dbReference>
<comment type="similarity">
    <text evidence="3">Belongs to the ustYa family.</text>
</comment>
<evidence type="ECO:0000256" key="4">
    <source>
        <dbReference type="SAM" id="SignalP"/>
    </source>
</evidence>
<protein>
    <recommendedName>
        <fullName evidence="7">Oxidase ustYa</fullName>
    </recommendedName>
</protein>
<dbReference type="Pfam" id="PF11807">
    <property type="entry name" value="UstYa"/>
    <property type="match status" value="1"/>
</dbReference>
<dbReference type="EMBL" id="MNAD01001287">
    <property type="protein sequence ID" value="OJT06640.1"/>
    <property type="molecule type" value="Genomic_DNA"/>
</dbReference>
<accession>A0A1M2VGB7</accession>
<evidence type="ECO:0008006" key="7">
    <source>
        <dbReference type="Google" id="ProtNLM"/>
    </source>
</evidence>
<gene>
    <name evidence="5" type="ORF">TRAPUB_2498</name>
</gene>
<dbReference type="Proteomes" id="UP000184267">
    <property type="component" value="Unassembled WGS sequence"/>
</dbReference>
<feature type="chain" id="PRO_5013109675" description="Oxidase ustYa" evidence="4">
    <location>
        <begin position="24"/>
        <end position="203"/>
    </location>
</feature>
<organism evidence="5 6">
    <name type="scientific">Trametes pubescens</name>
    <name type="common">White-rot fungus</name>
    <dbReference type="NCBI Taxonomy" id="154538"/>
    <lineage>
        <taxon>Eukaryota</taxon>
        <taxon>Fungi</taxon>
        <taxon>Dikarya</taxon>
        <taxon>Basidiomycota</taxon>
        <taxon>Agaricomycotina</taxon>
        <taxon>Agaricomycetes</taxon>
        <taxon>Polyporales</taxon>
        <taxon>Polyporaceae</taxon>
        <taxon>Trametes</taxon>
    </lineage>
</organism>
<sequence>MTTAALRTLTILLFATSSLVLFASHLIFQHDEIRIGAPQRYSYRGDDYPRTWPLPPLRTARLSHEDSFHYALDTELGIAEWNATLPSGGAVLRLGPDRRPFTLSMFHQLRCLNILRDTLVTLYHDRSAGMGPGRTRLAEHCMNYLRQTVICRADLRLESVRAASGPQVTVSDITHTCKDWTAVYGAAEDNYERYLVAVGERNG</sequence>
<dbReference type="GO" id="GO:0016491">
    <property type="term" value="F:oxidoreductase activity"/>
    <property type="evidence" value="ECO:0007669"/>
    <property type="project" value="UniProtKB-KW"/>
</dbReference>
<proteinExistence type="inferred from homology"/>
<evidence type="ECO:0000256" key="1">
    <source>
        <dbReference type="ARBA" id="ARBA00004685"/>
    </source>
</evidence>
<name>A0A1M2VGB7_TRAPU</name>
<evidence type="ECO:0000313" key="5">
    <source>
        <dbReference type="EMBL" id="OJT06640.1"/>
    </source>
</evidence>
<dbReference type="AlphaFoldDB" id="A0A1M2VGB7"/>
<feature type="signal peptide" evidence="4">
    <location>
        <begin position="1"/>
        <end position="23"/>
    </location>
</feature>
<dbReference type="STRING" id="154538.A0A1M2VGB7"/>
<dbReference type="OMA" id="LGISEWD"/>
<keyword evidence="4" id="KW-0732">Signal</keyword>
<keyword evidence="2" id="KW-0560">Oxidoreductase</keyword>
<keyword evidence="6" id="KW-1185">Reference proteome</keyword>
<evidence type="ECO:0000256" key="3">
    <source>
        <dbReference type="ARBA" id="ARBA00035112"/>
    </source>
</evidence>
<evidence type="ECO:0000256" key="2">
    <source>
        <dbReference type="ARBA" id="ARBA00023002"/>
    </source>
</evidence>